<dbReference type="PANTHER" id="PTHR39210">
    <property type="entry name" value="HEPARIN-SULFATE LYASE"/>
    <property type="match status" value="1"/>
</dbReference>
<dbReference type="AlphaFoldDB" id="X1UCX0"/>
<sequence>GTEITDVEFVKGFRILEGELQNLAEVKKYFCERREARFLGDISKRRSIASLVYQHFSGIPDKITAEADKICEHIFDFLGSGPVEVYYGMKAKGFEGHCYDTQIYRGELTLIRHSQFTIHKYQPIDWHIDFKSGYRWNPKRYYEDIRYGHKLGVDVKVPWELSRFQHLITLGEAYFLSRDEKYVKEFVNEITDWIENNPPEFGVNWNCTMDVAIRVCNWLLAWDFLKGASLISNEFIIKFFKSLFQQGRHIRNN</sequence>
<dbReference type="Gene3D" id="1.50.10.100">
    <property type="entry name" value="Chondroitin AC/alginate lyase"/>
    <property type="match status" value="1"/>
</dbReference>
<dbReference type="InterPro" id="IPR031680">
    <property type="entry name" value="Hepar_II_III_N"/>
</dbReference>
<dbReference type="EMBL" id="BARW01028718">
    <property type="protein sequence ID" value="GAJ15349.1"/>
    <property type="molecule type" value="Genomic_DNA"/>
</dbReference>
<gene>
    <name evidence="2" type="ORF">S12H4_46307</name>
</gene>
<name>X1UCX0_9ZZZZ</name>
<dbReference type="InterPro" id="IPR008929">
    <property type="entry name" value="Chondroitin_lyas"/>
</dbReference>
<accession>X1UCX0</accession>
<feature type="non-terminal residue" evidence="2">
    <location>
        <position position="1"/>
    </location>
</feature>
<dbReference type="PANTHER" id="PTHR39210:SF1">
    <property type="entry name" value="HEPARIN-SULFATE LYASE"/>
    <property type="match status" value="1"/>
</dbReference>
<dbReference type="SUPFAM" id="SSF48230">
    <property type="entry name" value="Chondroitin AC/alginate lyase"/>
    <property type="match status" value="1"/>
</dbReference>
<feature type="domain" description="Heparin-sulfate lyase N-terminal" evidence="1">
    <location>
        <begin position="116"/>
        <end position="253"/>
    </location>
</feature>
<evidence type="ECO:0000259" key="1">
    <source>
        <dbReference type="Pfam" id="PF16889"/>
    </source>
</evidence>
<feature type="non-terminal residue" evidence="2">
    <location>
        <position position="253"/>
    </location>
</feature>
<dbReference type="Pfam" id="PF16889">
    <property type="entry name" value="Hepar_II_III_N"/>
    <property type="match status" value="1"/>
</dbReference>
<protein>
    <recommendedName>
        <fullName evidence="1">Heparin-sulfate lyase N-terminal domain-containing protein</fullName>
    </recommendedName>
</protein>
<organism evidence="2">
    <name type="scientific">marine sediment metagenome</name>
    <dbReference type="NCBI Taxonomy" id="412755"/>
    <lineage>
        <taxon>unclassified sequences</taxon>
        <taxon>metagenomes</taxon>
        <taxon>ecological metagenomes</taxon>
    </lineage>
</organism>
<reference evidence="2" key="1">
    <citation type="journal article" date="2014" name="Front. Microbiol.">
        <title>High frequency of phylogenetically diverse reductive dehalogenase-homologous genes in deep subseafloor sedimentary metagenomes.</title>
        <authorList>
            <person name="Kawai M."/>
            <person name="Futagami T."/>
            <person name="Toyoda A."/>
            <person name="Takaki Y."/>
            <person name="Nishi S."/>
            <person name="Hori S."/>
            <person name="Arai W."/>
            <person name="Tsubouchi T."/>
            <person name="Morono Y."/>
            <person name="Uchiyama I."/>
            <person name="Ito T."/>
            <person name="Fujiyama A."/>
            <person name="Inagaki F."/>
            <person name="Takami H."/>
        </authorList>
    </citation>
    <scope>NUCLEOTIDE SEQUENCE</scope>
    <source>
        <strain evidence="2">Expedition CK06-06</strain>
    </source>
</reference>
<evidence type="ECO:0000313" key="2">
    <source>
        <dbReference type="EMBL" id="GAJ15349.1"/>
    </source>
</evidence>
<proteinExistence type="predicted"/>
<comment type="caution">
    <text evidence="2">The sequence shown here is derived from an EMBL/GenBank/DDBJ whole genome shotgun (WGS) entry which is preliminary data.</text>
</comment>